<protein>
    <recommendedName>
        <fullName evidence="5">Cytoplasmic protein</fullName>
    </recommendedName>
</protein>
<dbReference type="InterPro" id="IPR041527">
    <property type="entry name" value="YhcG_N"/>
</dbReference>
<dbReference type="AlphaFoldDB" id="D8DYA4"/>
<dbReference type="PANTHER" id="PTHR30547:SF5">
    <property type="entry name" value="NUCLEASE YHCG-RELATED"/>
    <property type="match status" value="1"/>
</dbReference>
<dbReference type="InterPro" id="IPR009362">
    <property type="entry name" value="YhcG_C"/>
</dbReference>
<dbReference type="InterPro" id="IPR053148">
    <property type="entry name" value="PD-DEXK-like_domain"/>
</dbReference>
<gene>
    <name evidence="3" type="ORF">PBR_0107</name>
</gene>
<dbReference type="Proteomes" id="UP000004524">
    <property type="component" value="Unassembled WGS sequence"/>
</dbReference>
<keyword evidence="4" id="KW-1185">Reference proteome</keyword>
<dbReference type="PANTHER" id="PTHR30547">
    <property type="entry name" value="UNCHARACTERIZED PROTEIN YHCG-RELATED"/>
    <property type="match status" value="1"/>
</dbReference>
<dbReference type="Pfam" id="PF17761">
    <property type="entry name" value="DUF1016_N"/>
    <property type="match status" value="1"/>
</dbReference>
<dbReference type="GO" id="GO:0003676">
    <property type="term" value="F:nucleic acid binding"/>
    <property type="evidence" value="ECO:0007669"/>
    <property type="project" value="InterPro"/>
</dbReference>
<comment type="caution">
    <text evidence="3">The sequence shown here is derived from an EMBL/GenBank/DDBJ whole genome shotgun (WGS) entry which is preliminary data.</text>
</comment>
<name>D8DYA4_9BACT</name>
<feature type="domain" description="YhcG PDDEXK nuclease" evidence="1">
    <location>
        <begin position="185"/>
        <end position="335"/>
    </location>
</feature>
<accession>D8DYA4</accession>
<dbReference type="Pfam" id="PF06250">
    <property type="entry name" value="YhcG_C"/>
    <property type="match status" value="1"/>
</dbReference>
<evidence type="ECO:0000313" key="3">
    <source>
        <dbReference type="EMBL" id="EFI71582.1"/>
    </source>
</evidence>
<reference evidence="3 4" key="1">
    <citation type="journal article" date="2010" name="Microb. Ecol.">
        <title>Comparative genome analysis of Prevotella ruminicola and Prevotella bryantii: insights into their environmental niche.</title>
        <authorList>
            <consortium name="North American Consortium for Rumen Bacteria"/>
            <person name="Purushe J."/>
            <person name="Fouts D.E."/>
            <person name="Morrison M."/>
            <person name="White B.A."/>
            <person name="Mackie R.I."/>
            <person name="Coutinho P.M."/>
            <person name="Henrissat B."/>
            <person name="Nelson K.E."/>
        </authorList>
    </citation>
    <scope>NUCLEOTIDE SEQUENCE [LARGE SCALE GENOMIC DNA]</scope>
    <source>
        <strain evidence="3 4">B14</strain>
    </source>
</reference>
<sequence>MLRLMEEIVNKNNEIVLFNDVCNIIDQTRNKIAVYVNTEVCLTNWYVGKRIKEDVLYNQRAEYGKQILKNLSKRLTEQYGSGWSIYKLQHCVRAAYTFTEDEIVYATRTQLSWTHLRSLMGVKDSLERQFYAQMCTIEHWDTRTLDEKIDQQLYQRTAISRKPEEVIKKELQEARNNNQLLPDMVFRSSYILDMLGLPDVFSESDLETAIITQIEDFIKELGSDFTFVARQKRITVDAVDYYIDLLFFHRELRRLVAIDLKLGKFKPEHEGQMLLYLRYLNQNEKKPWEESPIGLILCSEGNTEHVEYLMLDENSPIKVAQYYTQLPDKKLLAAKLKKAIAIAREQSQVHKE</sequence>
<organism evidence="3 4">
    <name type="scientific">Segatella baroniae B14</name>
    <dbReference type="NCBI Taxonomy" id="752555"/>
    <lineage>
        <taxon>Bacteria</taxon>
        <taxon>Pseudomonadati</taxon>
        <taxon>Bacteroidota</taxon>
        <taxon>Bacteroidia</taxon>
        <taxon>Bacteroidales</taxon>
        <taxon>Prevotellaceae</taxon>
        <taxon>Segatella</taxon>
    </lineage>
</organism>
<dbReference type="InterPro" id="IPR011856">
    <property type="entry name" value="tRNA_endonuc-like_dom_sf"/>
</dbReference>
<evidence type="ECO:0008006" key="5">
    <source>
        <dbReference type="Google" id="ProtNLM"/>
    </source>
</evidence>
<evidence type="ECO:0000259" key="2">
    <source>
        <dbReference type="Pfam" id="PF17761"/>
    </source>
</evidence>
<proteinExistence type="predicted"/>
<evidence type="ECO:0000313" key="4">
    <source>
        <dbReference type="Proteomes" id="UP000004524"/>
    </source>
</evidence>
<dbReference type="EMBL" id="ADWO01000070">
    <property type="protein sequence ID" value="EFI71582.1"/>
    <property type="molecule type" value="Genomic_DNA"/>
</dbReference>
<feature type="domain" description="YhcG N-terminal" evidence="2">
    <location>
        <begin position="21"/>
        <end position="156"/>
    </location>
</feature>
<dbReference type="Gene3D" id="3.40.1350.10">
    <property type="match status" value="1"/>
</dbReference>
<evidence type="ECO:0000259" key="1">
    <source>
        <dbReference type="Pfam" id="PF06250"/>
    </source>
</evidence>